<gene>
    <name evidence="3" type="ORF">HAL09_12040</name>
</gene>
<keyword evidence="2" id="KW-0812">Transmembrane</keyword>
<feature type="coiled-coil region" evidence="1">
    <location>
        <begin position="7"/>
        <end position="97"/>
    </location>
</feature>
<protein>
    <submittedName>
        <fullName evidence="3">Uncharacterized protein</fullName>
    </submittedName>
</protein>
<accession>A0A0K2XET5</accession>
<dbReference type="Proteomes" id="UP000041394">
    <property type="component" value="Unassembled WGS sequence"/>
</dbReference>
<keyword evidence="2" id="KW-1133">Transmembrane helix</keyword>
<feature type="coiled-coil region" evidence="1">
    <location>
        <begin position="164"/>
        <end position="191"/>
    </location>
</feature>
<evidence type="ECO:0000313" key="3">
    <source>
        <dbReference type="EMBL" id="CRF44611.1"/>
    </source>
</evidence>
<keyword evidence="1" id="KW-0175">Coiled coil</keyword>
<proteinExistence type="predicted"/>
<name>A0A0K2XET5_9HELI</name>
<dbReference type="EMBL" id="CDMN01000046">
    <property type="protein sequence ID" value="CRF44611.1"/>
    <property type="molecule type" value="Genomic_DNA"/>
</dbReference>
<feature type="transmembrane region" description="Helical" evidence="2">
    <location>
        <begin position="123"/>
        <end position="144"/>
    </location>
</feature>
<sequence>MSNSAMLQSMEATLIKKKQEKEQQIQEQVNQITDTLMQTAESRLNQIVDTIIQNAEKKLQILDKNCTNSLRTNSVTMQQLTERVERALQMIDTQNIRELKTTAKAIEQQAITQIQKVGRKNNALIAIMSCILTTLLMLVVYLLFIEPHHTKEIEEKEQEIAVMGVEHVKQIHELKDQIAELKAKLGKKRSR</sequence>
<dbReference type="AlphaFoldDB" id="A0A0K2XET5"/>
<keyword evidence="2" id="KW-0472">Membrane</keyword>
<reference evidence="3 4" key="1">
    <citation type="submission" date="2014-12" db="EMBL/GenBank/DDBJ databases">
        <authorList>
            <person name="Jaenicke S."/>
        </authorList>
    </citation>
    <scope>NUCLEOTIDE SEQUENCE [LARGE SCALE GENOMIC DNA]</scope>
    <source>
        <strain evidence="3">ASB9</strain>
    </source>
</reference>
<evidence type="ECO:0000256" key="1">
    <source>
        <dbReference type="SAM" id="Coils"/>
    </source>
</evidence>
<evidence type="ECO:0000313" key="4">
    <source>
        <dbReference type="Proteomes" id="UP000041394"/>
    </source>
</evidence>
<dbReference type="RefSeq" id="WP_053830651.1">
    <property type="nucleotide sequence ID" value="NZ_CDMN01000046.1"/>
</dbReference>
<evidence type="ECO:0000256" key="2">
    <source>
        <dbReference type="SAM" id="Phobius"/>
    </source>
</evidence>
<organism evidence="3 4">
    <name type="scientific">Helicobacter ailurogastricus</name>
    <dbReference type="NCBI Taxonomy" id="1578720"/>
    <lineage>
        <taxon>Bacteria</taxon>
        <taxon>Pseudomonadati</taxon>
        <taxon>Campylobacterota</taxon>
        <taxon>Epsilonproteobacteria</taxon>
        <taxon>Campylobacterales</taxon>
        <taxon>Helicobacteraceae</taxon>
        <taxon>Helicobacter</taxon>
    </lineage>
</organism>